<keyword evidence="5" id="KW-1185">Reference proteome</keyword>
<dbReference type="RefSeq" id="WP_095070648.1">
    <property type="nucleotide sequence ID" value="NZ_LT899436.1"/>
</dbReference>
<dbReference type="InterPro" id="IPR026444">
    <property type="entry name" value="Secre_tail"/>
</dbReference>
<dbReference type="AlphaFoldDB" id="A0A238U7I6"/>
<feature type="chain" id="PRO_5013371404" description="Secretion system C-terminal sorting domain-containing protein" evidence="2">
    <location>
        <begin position="19"/>
        <end position="574"/>
    </location>
</feature>
<evidence type="ECO:0000259" key="3">
    <source>
        <dbReference type="Pfam" id="PF18962"/>
    </source>
</evidence>
<dbReference type="InterPro" id="IPR036691">
    <property type="entry name" value="Endo/exonu/phosph_ase_sf"/>
</dbReference>
<dbReference type="EMBL" id="LT899436">
    <property type="protein sequence ID" value="SNR15127.1"/>
    <property type="molecule type" value="Genomic_DNA"/>
</dbReference>
<keyword evidence="1 2" id="KW-0732">Signal</keyword>
<evidence type="ECO:0000313" key="5">
    <source>
        <dbReference type="Proteomes" id="UP000215214"/>
    </source>
</evidence>
<evidence type="ECO:0000313" key="4">
    <source>
        <dbReference type="EMBL" id="SNR15127.1"/>
    </source>
</evidence>
<dbReference type="Pfam" id="PF18962">
    <property type="entry name" value="Por_Secre_tail"/>
    <property type="match status" value="1"/>
</dbReference>
<dbReference type="NCBIfam" id="TIGR04183">
    <property type="entry name" value="Por_Secre_tail"/>
    <property type="match status" value="1"/>
</dbReference>
<dbReference type="SUPFAM" id="SSF56219">
    <property type="entry name" value="DNase I-like"/>
    <property type="match status" value="1"/>
</dbReference>
<dbReference type="Gene3D" id="3.60.10.10">
    <property type="entry name" value="Endonuclease/exonuclease/phosphatase"/>
    <property type="match status" value="1"/>
</dbReference>
<dbReference type="Gene3D" id="2.60.40.1190">
    <property type="match status" value="1"/>
</dbReference>
<evidence type="ECO:0000256" key="2">
    <source>
        <dbReference type="SAM" id="SignalP"/>
    </source>
</evidence>
<reference evidence="4 5" key="1">
    <citation type="submission" date="2017-07" db="EMBL/GenBank/DDBJ databases">
        <authorList>
            <person name="Sun Z.S."/>
            <person name="Albrecht U."/>
            <person name="Echele G."/>
            <person name="Lee C.C."/>
        </authorList>
    </citation>
    <scope>NUCLEOTIDE SEQUENCE [LARGE SCALE GENOMIC DNA]</scope>
    <source>
        <strain evidence="5">type strain: KCTC 22618</strain>
    </source>
</reference>
<organism evidence="4 5">
    <name type="scientific">Tenacibaculum jejuense</name>
    <dbReference type="NCBI Taxonomy" id="584609"/>
    <lineage>
        <taxon>Bacteria</taxon>
        <taxon>Pseudomonadati</taxon>
        <taxon>Bacteroidota</taxon>
        <taxon>Flavobacteriia</taxon>
        <taxon>Flavobacteriales</taxon>
        <taxon>Flavobacteriaceae</taxon>
        <taxon>Tenacibaculum</taxon>
    </lineage>
</organism>
<name>A0A238U7I6_9FLAO</name>
<accession>A0A238U7I6</accession>
<feature type="signal peptide" evidence="2">
    <location>
        <begin position="1"/>
        <end position="18"/>
    </location>
</feature>
<dbReference type="OrthoDB" id="1182990at2"/>
<dbReference type="Proteomes" id="UP000215214">
    <property type="component" value="Chromosome TJEJU"/>
</dbReference>
<gene>
    <name evidence="4" type="ORF">TJEJU_1393</name>
</gene>
<dbReference type="KEGG" id="tje:TJEJU_1393"/>
<feature type="domain" description="Secretion system C-terminal sorting" evidence="3">
    <location>
        <begin position="502"/>
        <end position="567"/>
    </location>
</feature>
<sequence length="574" mass="64842">MNKLFLTLLIFVNVFSYAQSASIRIDGNFDDWTTNLTTFTDTNESLNGIDLLEFQVTNDAEYLYIKIKANKEFDLTDGDIIPHDFYLYLDTDNDSNTGFKVRDDYGAELGIQFGERTLFNNFTGTPKNQVSFSEVGLRVAPTVTSKEFEIAIPRASVPDGINPLFPSSSVKILVRNRNNFDWLPNLNNVFTYTFNETPTTPYQPVDINKSDNSFIRIVAYNTKLNSLLDASKLDEYERLITVIQPDIIGFVESADTTVEYIKSLFDSWIPLGTTNGWYVKKHGGEVTVSRWEIIQEWDLDRQFPVLIDLPDSYGTNLLYTNAHLNCCGADDRRQRQVDEYAAFVLEAKSPGGQITLPKNTPIVYSGDLNLVGLSSQLNTLLTGQIQNTNIYGSGAYLDWDGTELKHDNALQTDIPMAYTWRSDSSNFPPGKLDFIIYSDYVLNAEKTFVIQTEEMPSDRLNLFGLQEFDTSTASDHFPVVADFSINRNTLSTKENFTFINKVFPNPAVDEINIQLNTFDEYSIHLYNAVGNLIVSTTEETNSIQLDITAISGGLYHLAITNSKGERKFIKVLKK</sequence>
<proteinExistence type="predicted"/>
<evidence type="ECO:0000256" key="1">
    <source>
        <dbReference type="ARBA" id="ARBA00022729"/>
    </source>
</evidence>
<protein>
    <recommendedName>
        <fullName evidence="3">Secretion system C-terminal sorting domain-containing protein</fullName>
    </recommendedName>
</protein>